<dbReference type="GO" id="GO:0008168">
    <property type="term" value="F:methyltransferase activity"/>
    <property type="evidence" value="ECO:0007669"/>
    <property type="project" value="UniProtKB-KW"/>
</dbReference>
<dbReference type="RefSeq" id="WP_012036518.1">
    <property type="nucleotide sequence ID" value="NC_009464.1"/>
</dbReference>
<protein>
    <submittedName>
        <fullName evidence="2">Methyltransferase (UbiE/COQ5 family)</fullName>
    </submittedName>
</protein>
<dbReference type="STRING" id="351160.RCIX580"/>
<sequence length="220" mass="25254">MSLRSFLARIEPEAIPFPFSRVYLAISSSKIFEDFYSAVASQVDEHMKAGRVLDVGSGPGRLPIMLAARNPRLYVVGLDLSGDMVKIASATAAKKGLHNVEFRQGSADTLPFGDREFDLVISTMSFHHWKKPDQALDDIYRVLREGGEAWIYDIPRNVDPEVFGQLKKKYGFFRAWALRLHAYIEPFYTETEVLKVAKESRFKRWELKHTSLAYRLMLYK</sequence>
<evidence type="ECO:0000259" key="1">
    <source>
        <dbReference type="Pfam" id="PF13649"/>
    </source>
</evidence>
<dbReference type="GO" id="GO:0032259">
    <property type="term" value="P:methylation"/>
    <property type="evidence" value="ECO:0007669"/>
    <property type="project" value="UniProtKB-KW"/>
</dbReference>
<feature type="domain" description="Methyltransferase" evidence="1">
    <location>
        <begin position="52"/>
        <end position="147"/>
    </location>
</feature>
<reference evidence="2 3" key="1">
    <citation type="journal article" date="2006" name="Science">
        <title>Genome of rice cluster I archaea -- the key methane producers in the rice rhizosphere.</title>
        <authorList>
            <person name="Erkel C."/>
            <person name="Kube M."/>
            <person name="Reinhardt R."/>
            <person name="Liesack W."/>
        </authorList>
    </citation>
    <scope>NUCLEOTIDE SEQUENCE [LARGE SCALE GENOMIC DNA]</scope>
    <source>
        <strain evidence="3">DSM 22066 / NBRC 105507 / MRE50</strain>
    </source>
</reference>
<dbReference type="CDD" id="cd02440">
    <property type="entry name" value="AdoMet_MTases"/>
    <property type="match status" value="1"/>
</dbReference>
<dbReference type="PANTHER" id="PTHR43591">
    <property type="entry name" value="METHYLTRANSFERASE"/>
    <property type="match status" value="1"/>
</dbReference>
<dbReference type="AlphaFoldDB" id="Q0W8Y1"/>
<keyword evidence="2" id="KW-0489">Methyltransferase</keyword>
<dbReference type="InterPro" id="IPR041698">
    <property type="entry name" value="Methyltransf_25"/>
</dbReference>
<dbReference type="KEGG" id="rci:RCIX580"/>
<name>Q0W8Y1_METAR</name>
<accession>Q0W8Y1</accession>
<dbReference type="Pfam" id="PF13649">
    <property type="entry name" value="Methyltransf_25"/>
    <property type="match status" value="1"/>
</dbReference>
<dbReference type="Gene3D" id="3.40.50.150">
    <property type="entry name" value="Vaccinia Virus protein VP39"/>
    <property type="match status" value="1"/>
</dbReference>
<dbReference type="GeneID" id="5144230"/>
<evidence type="ECO:0000313" key="2">
    <source>
        <dbReference type="EMBL" id="CAJ35145.2"/>
    </source>
</evidence>
<dbReference type="eggNOG" id="arCOG01773">
    <property type="taxonomic scope" value="Archaea"/>
</dbReference>
<proteinExistence type="predicted"/>
<dbReference type="Proteomes" id="UP000000663">
    <property type="component" value="Chromosome"/>
</dbReference>
<dbReference type="SUPFAM" id="SSF53335">
    <property type="entry name" value="S-adenosyl-L-methionine-dependent methyltransferases"/>
    <property type="match status" value="1"/>
</dbReference>
<dbReference type="InterPro" id="IPR029063">
    <property type="entry name" value="SAM-dependent_MTases_sf"/>
</dbReference>
<dbReference type="OrthoDB" id="1018at2157"/>
<evidence type="ECO:0000313" key="3">
    <source>
        <dbReference type="Proteomes" id="UP000000663"/>
    </source>
</evidence>
<organism evidence="2 3">
    <name type="scientific">Methanocella arvoryzae (strain DSM 22066 / NBRC 105507 / MRE50)</name>
    <dbReference type="NCBI Taxonomy" id="351160"/>
    <lineage>
        <taxon>Archaea</taxon>
        <taxon>Methanobacteriati</taxon>
        <taxon>Methanobacteriota</taxon>
        <taxon>Stenosarchaea group</taxon>
        <taxon>Methanomicrobia</taxon>
        <taxon>Methanocellales</taxon>
        <taxon>Methanocellaceae</taxon>
        <taxon>Methanocella</taxon>
    </lineage>
</organism>
<dbReference type="EMBL" id="AM114193">
    <property type="protein sequence ID" value="CAJ35145.2"/>
    <property type="molecule type" value="Genomic_DNA"/>
</dbReference>
<gene>
    <name evidence="2" type="ORF">RCIX580</name>
</gene>
<keyword evidence="3" id="KW-1185">Reference proteome</keyword>
<keyword evidence="2" id="KW-0808">Transferase</keyword>
<dbReference type="PANTHER" id="PTHR43591:SF24">
    <property type="entry name" value="2-METHOXY-6-POLYPRENYL-1,4-BENZOQUINOL METHYLASE, MITOCHONDRIAL"/>
    <property type="match status" value="1"/>
</dbReference>